<name>A0A3S1D0J6_9BACT</name>
<protein>
    <submittedName>
        <fullName evidence="1">Uncharacterized protein</fullName>
    </submittedName>
</protein>
<evidence type="ECO:0000313" key="1">
    <source>
        <dbReference type="EMBL" id="NSL87953.1"/>
    </source>
</evidence>
<organism evidence="1 2">
    <name type="scientific">Chitinophaga solisilvae</name>
    <dbReference type="NCBI Taxonomy" id="1233460"/>
    <lineage>
        <taxon>Bacteria</taxon>
        <taxon>Pseudomonadati</taxon>
        <taxon>Bacteroidota</taxon>
        <taxon>Chitinophagia</taxon>
        <taxon>Chitinophagales</taxon>
        <taxon>Chitinophagaceae</taxon>
        <taxon>Chitinophaga</taxon>
    </lineage>
</organism>
<dbReference type="Proteomes" id="UP000281028">
    <property type="component" value="Unassembled WGS sequence"/>
</dbReference>
<dbReference type="EMBL" id="RIAR02000001">
    <property type="protein sequence ID" value="NSL87953.1"/>
    <property type="molecule type" value="Genomic_DNA"/>
</dbReference>
<gene>
    <name evidence="1" type="ORF">ECE50_013985</name>
</gene>
<proteinExistence type="predicted"/>
<sequence length="122" mass="13820">MIYQLAAATAVISIIACNGSGNITAEKDYVFIRKKRNDSSHYEMGIDPKDSNNYVIRDYNGEKLISTGHYQQRQPAGYFMSDIDAGVKLQFYKLPGNTDATYHFLDTDGNPVSVMVYRRHSR</sequence>
<accession>A0A3S1D0J6</accession>
<comment type="caution">
    <text evidence="1">The sequence shown here is derived from an EMBL/GenBank/DDBJ whole genome shotgun (WGS) entry which is preliminary data.</text>
</comment>
<evidence type="ECO:0000313" key="2">
    <source>
        <dbReference type="Proteomes" id="UP000281028"/>
    </source>
</evidence>
<keyword evidence="2" id="KW-1185">Reference proteome</keyword>
<dbReference type="AlphaFoldDB" id="A0A3S1D0J6"/>
<reference evidence="1" key="1">
    <citation type="submission" date="2020-05" db="EMBL/GenBank/DDBJ databases">
        <title>Chitinophaga laudate sp. nov., isolated from a tropical peat swamp.</title>
        <authorList>
            <person name="Goh C.B.S."/>
            <person name="Lee M.S."/>
            <person name="Parimannan S."/>
            <person name="Pasbakhsh P."/>
            <person name="Yule C.M."/>
            <person name="Rajandas H."/>
            <person name="Loke S."/>
            <person name="Croft L."/>
            <person name="Tan J.B.L."/>
        </authorList>
    </citation>
    <scope>NUCLEOTIDE SEQUENCE</scope>
    <source>
        <strain evidence="1">Mgbs1</strain>
    </source>
</reference>